<evidence type="ECO:0000256" key="5">
    <source>
        <dbReference type="ARBA" id="ARBA00023078"/>
    </source>
</evidence>
<dbReference type="SMART" id="SM01094">
    <property type="entry name" value="CpcD"/>
    <property type="match status" value="1"/>
</dbReference>
<reference evidence="10 11" key="1">
    <citation type="submission" date="2016-11" db="EMBL/GenBank/DDBJ databases">
        <title>Draft Genome Sequences of Nine Cyanobacterial Strains from Diverse Habitats.</title>
        <authorList>
            <person name="Zhu T."/>
            <person name="Hou S."/>
            <person name="Lu X."/>
            <person name="Hess W.R."/>
        </authorList>
    </citation>
    <scope>NUCLEOTIDE SEQUENCE [LARGE SCALE GENOMIC DNA]</scope>
    <source>
        <strain evidence="10 11">NIES-592</strain>
    </source>
</reference>
<keyword evidence="5" id="KW-0793">Thylakoid</keyword>
<dbReference type="InterPro" id="IPR001297">
    <property type="entry name" value="PBS_linker_dom"/>
</dbReference>
<dbReference type="PANTHER" id="PTHR34011:SF6">
    <property type="entry name" value="PHYCOBILIPROTEIN APCE"/>
    <property type="match status" value="1"/>
</dbReference>
<dbReference type="OrthoDB" id="420396at2"/>
<feature type="domain" description="PBS-linker" evidence="9">
    <location>
        <begin position="1"/>
        <end position="178"/>
    </location>
</feature>
<accession>A0A1U7GU68</accession>
<gene>
    <name evidence="10" type="ORF">NIES592_21100</name>
</gene>
<keyword evidence="3" id="KW-0042">Antenna complex</keyword>
<dbReference type="PIRSF" id="PIRSF005898">
    <property type="entry name" value="Phycobilisome_CpeC/CpcI"/>
    <property type="match status" value="1"/>
</dbReference>
<dbReference type="AlphaFoldDB" id="A0A1U7GU68"/>
<dbReference type="EMBL" id="MRCA01000017">
    <property type="protein sequence ID" value="OKH11543.1"/>
    <property type="molecule type" value="Genomic_DNA"/>
</dbReference>
<dbReference type="PROSITE" id="PS51445">
    <property type="entry name" value="PBS_LINKER"/>
    <property type="match status" value="1"/>
</dbReference>
<evidence type="ECO:0000259" key="8">
    <source>
        <dbReference type="PROSITE" id="PS51441"/>
    </source>
</evidence>
<keyword evidence="2" id="KW-0602">Photosynthesis</keyword>
<keyword evidence="4 7" id="KW-0605">Phycobilisome</keyword>
<dbReference type="PANTHER" id="PTHR34011">
    <property type="entry name" value="PHYCOBILISOME 32.1 KDA LINKER POLYPEPTIDE, PHYCOCYANIN-ASSOCIATED, ROD 2-RELATED"/>
    <property type="match status" value="1"/>
</dbReference>
<keyword evidence="11" id="KW-1185">Reference proteome</keyword>
<organism evidence="10 11">
    <name type="scientific">Fischerella major NIES-592</name>
    <dbReference type="NCBI Taxonomy" id="210994"/>
    <lineage>
        <taxon>Bacteria</taxon>
        <taxon>Bacillati</taxon>
        <taxon>Cyanobacteriota</taxon>
        <taxon>Cyanophyceae</taxon>
        <taxon>Nostocales</taxon>
        <taxon>Hapalosiphonaceae</taxon>
        <taxon>Fischerella</taxon>
    </lineage>
</organism>
<dbReference type="Proteomes" id="UP000186391">
    <property type="component" value="Unassembled WGS sequence"/>
</dbReference>
<dbReference type="GO" id="GO:0015979">
    <property type="term" value="P:photosynthesis"/>
    <property type="evidence" value="ECO:0007669"/>
    <property type="project" value="UniProtKB-KW"/>
</dbReference>
<feature type="domain" description="CpcD-like" evidence="8">
    <location>
        <begin position="226"/>
        <end position="278"/>
    </location>
</feature>
<sequence>MTTSVAERLAIRDEIGKKIELRQNWTEDELQLVFRAAYEQIFGRQGVYASQRFTSAEAMLRNGKISVKQFVEILAKSEFYRECFFYKNSQVRFIELNYKHLLGRAPYDQSEIAYHTDLYASSGYDAEIESYIYSSEYDNAFGNYVVPYYRGFQSIPGMKTVGFNRIFELYRGRGNSDNAQFGGKSSRLRSKIAMNMSNMISPPSSPGLGFTSIAPTLISSPVLGDNRMFIIEAIAGGLNTKVAVRRSRQVYTVPYDRLSATYQEIHKRGGKIVKITPAS</sequence>
<evidence type="ECO:0000256" key="7">
    <source>
        <dbReference type="PROSITE-ProRule" id="PRU00775"/>
    </source>
</evidence>
<dbReference type="GO" id="GO:0031676">
    <property type="term" value="C:plasma membrane-derived thylakoid membrane"/>
    <property type="evidence" value="ECO:0007669"/>
    <property type="project" value="UniProtKB-SubCell"/>
</dbReference>
<protein>
    <submittedName>
        <fullName evidence="10">Photosystem I reaction center subunit XII</fullName>
    </submittedName>
</protein>
<proteinExistence type="inferred from homology"/>
<dbReference type="PROSITE" id="PS51441">
    <property type="entry name" value="CPCD_LIKE"/>
    <property type="match status" value="1"/>
</dbReference>
<evidence type="ECO:0000313" key="10">
    <source>
        <dbReference type="EMBL" id="OKH11543.1"/>
    </source>
</evidence>
<keyword evidence="6" id="KW-0472">Membrane</keyword>
<comment type="similarity">
    <text evidence="7">Belongs to the phycobilisome linker protein family.</text>
</comment>
<comment type="caution">
    <text evidence="10">The sequence shown here is derived from an EMBL/GenBank/DDBJ whole genome shotgun (WGS) entry which is preliminary data.</text>
</comment>
<dbReference type="Pfam" id="PF01383">
    <property type="entry name" value="CpcD"/>
    <property type="match status" value="1"/>
</dbReference>
<evidence type="ECO:0000256" key="1">
    <source>
        <dbReference type="ARBA" id="ARBA00004445"/>
    </source>
</evidence>
<comment type="subcellular location">
    <subcellularLocation>
        <location evidence="1">Cellular thylakoid membrane</location>
        <topology evidence="1">Peripheral membrane protein</topology>
        <orientation evidence="1">Cytoplasmic side</orientation>
    </subcellularLocation>
</comment>
<dbReference type="Pfam" id="PF00427">
    <property type="entry name" value="PBS_linker_poly"/>
    <property type="match status" value="1"/>
</dbReference>
<evidence type="ECO:0000259" key="9">
    <source>
        <dbReference type="PROSITE" id="PS51445"/>
    </source>
</evidence>
<evidence type="ECO:0000256" key="6">
    <source>
        <dbReference type="ARBA" id="ARBA00023136"/>
    </source>
</evidence>
<dbReference type="RefSeq" id="WP_062247143.1">
    <property type="nucleotide sequence ID" value="NZ_MRCA01000017.1"/>
</dbReference>
<evidence type="ECO:0000313" key="11">
    <source>
        <dbReference type="Proteomes" id="UP000186391"/>
    </source>
</evidence>
<evidence type="ECO:0000256" key="3">
    <source>
        <dbReference type="ARBA" id="ARBA00022549"/>
    </source>
</evidence>
<dbReference type="InterPro" id="IPR016470">
    <property type="entry name" value="Phycobilisome"/>
</dbReference>
<evidence type="ECO:0000256" key="4">
    <source>
        <dbReference type="ARBA" id="ARBA00022738"/>
    </source>
</evidence>
<dbReference type="Gene3D" id="1.10.3130.20">
    <property type="entry name" value="Phycobilisome linker domain"/>
    <property type="match status" value="1"/>
</dbReference>
<dbReference type="InterPro" id="IPR038255">
    <property type="entry name" value="PBS_linker_sf"/>
</dbReference>
<name>A0A1U7GU68_9CYAN</name>
<evidence type="ECO:0000256" key="2">
    <source>
        <dbReference type="ARBA" id="ARBA00022531"/>
    </source>
</evidence>
<dbReference type="GO" id="GO:0030089">
    <property type="term" value="C:phycobilisome"/>
    <property type="evidence" value="ECO:0007669"/>
    <property type="project" value="UniProtKB-UniRule"/>
</dbReference>
<dbReference type="InterPro" id="IPR008213">
    <property type="entry name" value="CpcD-like_dom"/>
</dbReference>